<name>A0A0A9FPN5_ARUDO</name>
<proteinExistence type="predicted"/>
<evidence type="ECO:0000256" key="1">
    <source>
        <dbReference type="SAM" id="MobiDB-lite"/>
    </source>
</evidence>
<feature type="region of interest" description="Disordered" evidence="1">
    <location>
        <begin position="1"/>
        <end position="20"/>
    </location>
</feature>
<dbReference type="EMBL" id="GBRH01184677">
    <property type="protein sequence ID" value="JAE13219.1"/>
    <property type="molecule type" value="Transcribed_RNA"/>
</dbReference>
<reference evidence="2" key="1">
    <citation type="submission" date="2014-09" db="EMBL/GenBank/DDBJ databases">
        <authorList>
            <person name="Magalhaes I.L.F."/>
            <person name="Oliveira U."/>
            <person name="Santos F.R."/>
            <person name="Vidigal T.H.D.A."/>
            <person name="Brescovit A.D."/>
            <person name="Santos A.J."/>
        </authorList>
    </citation>
    <scope>NUCLEOTIDE SEQUENCE</scope>
    <source>
        <tissue evidence="2">Shoot tissue taken approximately 20 cm above the soil surface</tissue>
    </source>
</reference>
<sequence>MLNISNDRKSRKTSQLQIKKQVEGKKKTEFSVPLVQETSCNDEIKKLRSPWCRRDPGS</sequence>
<protein>
    <submittedName>
        <fullName evidence="2">Uncharacterized protein</fullName>
    </submittedName>
</protein>
<evidence type="ECO:0000313" key="2">
    <source>
        <dbReference type="EMBL" id="JAE13219.1"/>
    </source>
</evidence>
<accession>A0A0A9FPN5</accession>
<reference evidence="2" key="2">
    <citation type="journal article" date="2015" name="Data Brief">
        <title>Shoot transcriptome of the giant reed, Arundo donax.</title>
        <authorList>
            <person name="Barrero R.A."/>
            <person name="Guerrero F.D."/>
            <person name="Moolhuijzen P."/>
            <person name="Goolsby J.A."/>
            <person name="Tidwell J."/>
            <person name="Bellgard S.E."/>
            <person name="Bellgard M.I."/>
        </authorList>
    </citation>
    <scope>NUCLEOTIDE SEQUENCE</scope>
    <source>
        <tissue evidence="2">Shoot tissue taken approximately 20 cm above the soil surface</tissue>
    </source>
</reference>
<dbReference type="AlphaFoldDB" id="A0A0A9FPN5"/>
<organism evidence="2">
    <name type="scientific">Arundo donax</name>
    <name type="common">Giant reed</name>
    <name type="synonym">Donax arundinaceus</name>
    <dbReference type="NCBI Taxonomy" id="35708"/>
    <lineage>
        <taxon>Eukaryota</taxon>
        <taxon>Viridiplantae</taxon>
        <taxon>Streptophyta</taxon>
        <taxon>Embryophyta</taxon>
        <taxon>Tracheophyta</taxon>
        <taxon>Spermatophyta</taxon>
        <taxon>Magnoliopsida</taxon>
        <taxon>Liliopsida</taxon>
        <taxon>Poales</taxon>
        <taxon>Poaceae</taxon>
        <taxon>PACMAD clade</taxon>
        <taxon>Arundinoideae</taxon>
        <taxon>Arundineae</taxon>
        <taxon>Arundo</taxon>
    </lineage>
</organism>